<dbReference type="Proteomes" id="UP000256381">
    <property type="component" value="Unassembled WGS sequence"/>
</dbReference>
<proteinExistence type="predicted"/>
<organism evidence="1 2">
    <name type="scientific">Mycobacterium tuberculosis</name>
    <dbReference type="NCBI Taxonomy" id="1773"/>
    <lineage>
        <taxon>Bacteria</taxon>
        <taxon>Bacillati</taxon>
        <taxon>Actinomycetota</taxon>
        <taxon>Actinomycetes</taxon>
        <taxon>Mycobacteriales</taxon>
        <taxon>Mycobacteriaceae</taxon>
        <taxon>Mycobacterium</taxon>
        <taxon>Mycobacterium tuberculosis complex</taxon>
    </lineage>
</organism>
<sequence length="294" mass="30574">NTGDINTGVANSGDVNTGAFISGNYSNGAFWTGDYQGLLDFSFPVGPLIPQTHLVHLRETVNLGPIHIDPIHVHIPPLLDIDQTIDLGSFTVAPITVAPIALDYHETFDLGPLVIFPPMNIPATVIESFSTAPGGPAPPPFVIPATSNVFISTVDFATGNNVIGPFSGALAPTTIQLGASGPSFSVLNLSIPPIHIPGLTIPSVPLRIDVDGGIPGFTLFPDGLTFPKIPVHVDAFAGIPDFTIFPNGYTIDPIPLQLNLDLTLGPVHILIDLPAVPGFGNTTGAPSSGFFNSG</sequence>
<reference evidence="1 2" key="1">
    <citation type="journal article" date="2017" name="N. Engl. J. Med.">
        <title>Transmission of Extensively Drug-Resistant Tuberculosis in South Africa.</title>
        <authorList>
            <person name="Shah N.S."/>
            <person name="Auld S.C."/>
            <person name="Brust J.C."/>
            <person name="Mathema B."/>
            <person name="Ismail N."/>
            <person name="Moodley P."/>
            <person name="Mlisana K."/>
            <person name="Allana S."/>
            <person name="Campbell A."/>
            <person name="Mthiyane T."/>
            <person name="Morris N."/>
            <person name="Mpangase P."/>
            <person name="van der Meulen H."/>
            <person name="Omar S.V."/>
            <person name="Brown T.S."/>
            <person name="Narechania A."/>
            <person name="Shaskina E."/>
            <person name="Kapwata T."/>
            <person name="Kreiswirth B."/>
            <person name="Gandhi N.R."/>
        </authorList>
    </citation>
    <scope>NUCLEOTIDE SEQUENCE [LARGE SCALE GENOMIC DNA]</scope>
    <source>
        <strain evidence="1 2">32301_S10</strain>
    </source>
</reference>
<protein>
    <submittedName>
        <fullName evidence="1">PPE family protein</fullName>
    </submittedName>
</protein>
<accession>A0ABD7HBJ3</accession>
<evidence type="ECO:0000313" key="2">
    <source>
        <dbReference type="Proteomes" id="UP000256381"/>
    </source>
</evidence>
<evidence type="ECO:0000313" key="1">
    <source>
        <dbReference type="EMBL" id="REQ54668.1"/>
    </source>
</evidence>
<gene>
    <name evidence="1" type="ORF">DSJ38_06025</name>
</gene>
<dbReference type="RefSeq" id="WP_413773447.1">
    <property type="nucleotide sequence ID" value="NZ_QSWS01000136.1"/>
</dbReference>
<feature type="non-terminal residue" evidence="1">
    <location>
        <position position="294"/>
    </location>
</feature>
<dbReference type="EMBL" id="QTBD01000088">
    <property type="protein sequence ID" value="REQ54668.1"/>
    <property type="molecule type" value="Genomic_DNA"/>
</dbReference>
<comment type="caution">
    <text evidence="1">The sequence shown here is derived from an EMBL/GenBank/DDBJ whole genome shotgun (WGS) entry which is preliminary data.</text>
</comment>
<dbReference type="AlphaFoldDB" id="A0ABD7HBJ3"/>
<name>A0ABD7HBJ3_MYCTX</name>
<feature type="non-terminal residue" evidence="1">
    <location>
        <position position="1"/>
    </location>
</feature>